<dbReference type="EMBL" id="FNAQ01000001">
    <property type="protein sequence ID" value="SDD72223.1"/>
    <property type="molecule type" value="Genomic_DNA"/>
</dbReference>
<dbReference type="STRING" id="57664.SAMN05661003_101114"/>
<dbReference type="OrthoDB" id="5470779at2"/>
<keyword evidence="1" id="KW-0472">Membrane</keyword>
<feature type="signal peptide" evidence="2">
    <location>
        <begin position="1"/>
        <end position="24"/>
    </location>
</feature>
<gene>
    <name evidence="3" type="ORF">SAMN05661003_101114</name>
</gene>
<evidence type="ECO:0000256" key="1">
    <source>
        <dbReference type="SAM" id="Phobius"/>
    </source>
</evidence>
<evidence type="ECO:0000313" key="3">
    <source>
        <dbReference type="EMBL" id="SDD72223.1"/>
    </source>
</evidence>
<reference evidence="4" key="1">
    <citation type="submission" date="2016-10" db="EMBL/GenBank/DDBJ databases">
        <authorList>
            <person name="Varghese N."/>
            <person name="Submissions S."/>
        </authorList>
    </citation>
    <scope>NUCLEOTIDE SEQUENCE [LARGE SCALE GENOMIC DNA]</scope>
    <source>
        <strain evidence="4">DSM 8987</strain>
    </source>
</reference>
<feature type="chain" id="PRO_5017261677" description="PEP-CTERM protein-sorting domain-containing protein" evidence="2">
    <location>
        <begin position="25"/>
        <end position="169"/>
    </location>
</feature>
<keyword evidence="4" id="KW-1185">Reference proteome</keyword>
<sequence>MRAVVWLGTLLVALLLRQVAPAEAHVRGKWTLKVDLNKSTPTYDDFAFFIESYVHRELYLRRFDQPERRFYVAEFLRVEQQGDALQVHFRVIDNRLKKHFDDSMAFVRRGDGVWVYRDDRGVDLPVYTYENWYSYYERSWRLPYWYGGAAAVLAGFLLLSRRRRLRPGH</sequence>
<organism evidence="3 4">
    <name type="scientific">Desulfuromonas thiophila</name>
    <dbReference type="NCBI Taxonomy" id="57664"/>
    <lineage>
        <taxon>Bacteria</taxon>
        <taxon>Pseudomonadati</taxon>
        <taxon>Thermodesulfobacteriota</taxon>
        <taxon>Desulfuromonadia</taxon>
        <taxon>Desulfuromonadales</taxon>
        <taxon>Desulfuromonadaceae</taxon>
        <taxon>Desulfuromonas</taxon>
    </lineage>
</organism>
<keyword evidence="2" id="KW-0732">Signal</keyword>
<proteinExistence type="predicted"/>
<evidence type="ECO:0000256" key="2">
    <source>
        <dbReference type="SAM" id="SignalP"/>
    </source>
</evidence>
<keyword evidence="1" id="KW-0812">Transmembrane</keyword>
<evidence type="ECO:0008006" key="5">
    <source>
        <dbReference type="Google" id="ProtNLM"/>
    </source>
</evidence>
<accession>A0A1G6X2V0</accession>
<protein>
    <recommendedName>
        <fullName evidence="5">PEP-CTERM protein-sorting domain-containing protein</fullName>
    </recommendedName>
</protein>
<evidence type="ECO:0000313" key="4">
    <source>
        <dbReference type="Proteomes" id="UP000243205"/>
    </source>
</evidence>
<keyword evidence="1" id="KW-1133">Transmembrane helix</keyword>
<dbReference type="AlphaFoldDB" id="A0A1G6X2V0"/>
<dbReference type="RefSeq" id="WP_092075269.1">
    <property type="nucleotide sequence ID" value="NZ_FNAQ01000001.1"/>
</dbReference>
<feature type="transmembrane region" description="Helical" evidence="1">
    <location>
        <begin position="142"/>
        <end position="159"/>
    </location>
</feature>
<name>A0A1G6X2V0_9BACT</name>
<dbReference type="Proteomes" id="UP000243205">
    <property type="component" value="Unassembled WGS sequence"/>
</dbReference>